<name>S7V5L9_DESML</name>
<keyword evidence="2" id="KW-1185">Reference proteome</keyword>
<gene>
    <name evidence="1" type="ORF">dsmv_2481</name>
</gene>
<dbReference type="Proteomes" id="UP000014977">
    <property type="component" value="Unassembled WGS sequence"/>
</dbReference>
<proteinExistence type="predicted"/>
<sequence>MVKKMKDMGAGDRRRVTGYERGLDAYRNKLLPMGLTKGTDGSFGNENSENSALTAVSKTITPLLKPIGVTDGNWPATVGVFTGIFDKEAVGRQPPCRISPSISG</sequence>
<dbReference type="AlphaFoldDB" id="S7V5L9"/>
<evidence type="ECO:0000313" key="2">
    <source>
        <dbReference type="Proteomes" id="UP000014977"/>
    </source>
</evidence>
<reference evidence="1 2" key="1">
    <citation type="journal article" date="2013" name="Genome Announc.">
        <title>Draft genome sequences for three mercury-methylating, sulfate-reducing bacteria.</title>
        <authorList>
            <person name="Brown S.D."/>
            <person name="Hurt R.A.Jr."/>
            <person name="Gilmour C.C."/>
            <person name="Elias D.A."/>
        </authorList>
    </citation>
    <scope>NUCLEOTIDE SEQUENCE [LARGE SCALE GENOMIC DNA]</scope>
    <source>
        <strain evidence="1 2">DSM 2059</strain>
    </source>
</reference>
<evidence type="ECO:0000313" key="1">
    <source>
        <dbReference type="EMBL" id="EPR39908.1"/>
    </source>
</evidence>
<dbReference type="EMBL" id="ATHJ01000087">
    <property type="protein sequence ID" value="EPR39908.1"/>
    <property type="molecule type" value="Genomic_DNA"/>
</dbReference>
<dbReference type="PATRIC" id="fig|1121405.3.peg.2123"/>
<comment type="caution">
    <text evidence="1">The sequence shown here is derived from an EMBL/GenBank/DDBJ whole genome shotgun (WGS) entry which is preliminary data.</text>
</comment>
<dbReference type="RefSeq" id="WP_020877238.1">
    <property type="nucleotide sequence ID" value="NZ_ATHJ01000087.1"/>
</dbReference>
<dbReference type="OrthoDB" id="9811076at2"/>
<organism evidence="1 2">
    <name type="scientific">Desulfococcus multivorans DSM 2059</name>
    <dbReference type="NCBI Taxonomy" id="1121405"/>
    <lineage>
        <taxon>Bacteria</taxon>
        <taxon>Pseudomonadati</taxon>
        <taxon>Thermodesulfobacteriota</taxon>
        <taxon>Desulfobacteria</taxon>
        <taxon>Desulfobacterales</taxon>
        <taxon>Desulfococcaceae</taxon>
        <taxon>Desulfococcus</taxon>
    </lineage>
</organism>
<dbReference type="eggNOG" id="COG0370">
    <property type="taxonomic scope" value="Bacteria"/>
</dbReference>
<protein>
    <submittedName>
        <fullName evidence="1">Nucleoside recognition domain protein</fullName>
    </submittedName>
</protein>
<dbReference type="STRING" id="897.B2D07_19830"/>
<accession>S7V5L9</accession>